<reference evidence="2" key="1">
    <citation type="submission" date="2015-10" db="EMBL/GenBank/DDBJ databases">
        <title>Genome of Paenibacillus bovis sp. nov.</title>
        <authorList>
            <person name="Wu Z."/>
            <person name="Gao C."/>
            <person name="Liu Z."/>
            <person name="Zheng H."/>
        </authorList>
    </citation>
    <scope>NUCLEOTIDE SEQUENCE [LARGE SCALE GENOMIC DNA]</scope>
    <source>
        <strain evidence="2">BD3526</strain>
    </source>
</reference>
<accession>A0A172ZJG0</accession>
<reference evidence="1 2" key="2">
    <citation type="journal article" date="2016" name="Int. J. Syst. Evol. Microbiol.">
        <title>Paenibacillus bovis sp. nov., isolated from raw yak (Bos grunniens) milk.</title>
        <authorList>
            <person name="Gao C."/>
            <person name="Han J."/>
            <person name="Liu Z."/>
            <person name="Xu X."/>
            <person name="Hang F."/>
            <person name="Wu Z."/>
        </authorList>
    </citation>
    <scope>NUCLEOTIDE SEQUENCE [LARGE SCALE GENOMIC DNA]</scope>
    <source>
        <strain evidence="1 2">BD3526</strain>
    </source>
</reference>
<organism evidence="1 2">
    <name type="scientific">Paenibacillus bovis</name>
    <dbReference type="NCBI Taxonomy" id="1616788"/>
    <lineage>
        <taxon>Bacteria</taxon>
        <taxon>Bacillati</taxon>
        <taxon>Bacillota</taxon>
        <taxon>Bacilli</taxon>
        <taxon>Bacillales</taxon>
        <taxon>Paenibacillaceae</taxon>
        <taxon>Paenibacillus</taxon>
    </lineage>
</organism>
<protein>
    <submittedName>
        <fullName evidence="1">Uncharacterized protein</fullName>
    </submittedName>
</protein>
<dbReference type="EMBL" id="CP013023">
    <property type="protein sequence ID" value="ANF97260.1"/>
    <property type="molecule type" value="Genomic_DNA"/>
</dbReference>
<gene>
    <name evidence="1" type="ORF">AR543_15460</name>
</gene>
<evidence type="ECO:0000313" key="1">
    <source>
        <dbReference type="EMBL" id="ANF97260.1"/>
    </source>
</evidence>
<dbReference type="OrthoDB" id="1878078at2"/>
<dbReference type="Proteomes" id="UP000078148">
    <property type="component" value="Chromosome"/>
</dbReference>
<proteinExistence type="predicted"/>
<dbReference type="KEGG" id="pbv:AR543_15460"/>
<dbReference type="AlphaFoldDB" id="A0A172ZJG0"/>
<dbReference type="RefSeq" id="WP_060535373.1">
    <property type="nucleotide sequence ID" value="NZ_CP013023.1"/>
</dbReference>
<keyword evidence="2" id="KW-1185">Reference proteome</keyword>
<dbReference type="STRING" id="1616788.AR543_15460"/>
<evidence type="ECO:0000313" key="2">
    <source>
        <dbReference type="Proteomes" id="UP000078148"/>
    </source>
</evidence>
<sequence>MAAGEIEGGVQIAFDIAQGEVNDFGEYATTALRESLIGAVTGAIFGPLGVGGSIAGKMALGGAENAVSDIASQMMQGKKFSEIDWKSVGMSAGLGVATVGVVNSKAGKALGNAIVTGAKKTPYLY</sequence>
<name>A0A172ZJG0_9BACL</name>